<protein>
    <submittedName>
        <fullName evidence="1">Uncharacterized protein</fullName>
    </submittedName>
</protein>
<sequence>MTTLLGIGSRISHTEFGDGVVINLKATGYTITFLQHGVKVLKFDTPLTILEAIEPDGDLVSLFDVEQALARVLQRWSDQTEVVPLGDKWKGGKLILKPGRTDLVPKEMPIDGFFHKIVMVRDRLRVLEQRINASNLDDEEKVNIQQYITRIYGSLTSFNLLFKNQNQQFVGEKVLLLFFHVVLG</sequence>
<keyword evidence="2" id="KW-1185">Reference proteome</keyword>
<reference evidence="1 2" key="1">
    <citation type="submission" date="2019-11" db="EMBL/GenBank/DDBJ databases">
        <title>Spirosoma endbachense sp. nov., isolated from a natural salt meadow.</title>
        <authorList>
            <person name="Rojas J."/>
            <person name="Ambika Manirajan B."/>
            <person name="Ratering S."/>
            <person name="Suarez C."/>
            <person name="Geissler-Plaum R."/>
            <person name="Schnell S."/>
        </authorList>
    </citation>
    <scope>NUCLEOTIDE SEQUENCE [LARGE SCALE GENOMIC DNA]</scope>
    <source>
        <strain evidence="1 2">I-24</strain>
    </source>
</reference>
<dbReference type="RefSeq" id="WP_162388344.1">
    <property type="nucleotide sequence ID" value="NZ_CP045997.1"/>
</dbReference>
<dbReference type="EMBL" id="CP045997">
    <property type="protein sequence ID" value="QHV97932.1"/>
    <property type="molecule type" value="Genomic_DNA"/>
</dbReference>
<proteinExistence type="predicted"/>
<gene>
    <name evidence="1" type="ORF">GJR95_24280</name>
</gene>
<evidence type="ECO:0000313" key="1">
    <source>
        <dbReference type="EMBL" id="QHV97932.1"/>
    </source>
</evidence>
<organism evidence="1 2">
    <name type="scientific">Spirosoma endbachense</name>
    <dbReference type="NCBI Taxonomy" id="2666025"/>
    <lineage>
        <taxon>Bacteria</taxon>
        <taxon>Pseudomonadati</taxon>
        <taxon>Bacteroidota</taxon>
        <taxon>Cytophagia</taxon>
        <taxon>Cytophagales</taxon>
        <taxon>Cytophagaceae</taxon>
        <taxon>Spirosoma</taxon>
    </lineage>
</organism>
<name>A0A6P1W0V3_9BACT</name>
<dbReference type="AlphaFoldDB" id="A0A6P1W0V3"/>
<dbReference type="KEGG" id="senf:GJR95_24280"/>
<evidence type="ECO:0000313" key="2">
    <source>
        <dbReference type="Proteomes" id="UP000464577"/>
    </source>
</evidence>
<dbReference type="Proteomes" id="UP000464577">
    <property type="component" value="Chromosome"/>
</dbReference>
<accession>A0A6P1W0V3</accession>